<comment type="caution">
    <text evidence="1">The sequence shown here is derived from an EMBL/GenBank/DDBJ whole genome shotgun (WGS) entry which is preliminary data.</text>
</comment>
<sequence length="137" mass="15233">MERALEGDDPVALGVTLGGVIFTRDLDRAFHRLGTGICEKHKVGKARLAQARSEPLAIRTLEQVRHVPELRRLFLECCDQMRMTVAQRIHRDTGGEIEIALAIGRNQPRALAALEAEIDSGKYGKQMRCRALGHGNH</sequence>
<accession>A0A1J5Q549</accession>
<proteinExistence type="predicted"/>
<dbReference type="AlphaFoldDB" id="A0A1J5Q549"/>
<evidence type="ECO:0000313" key="1">
    <source>
        <dbReference type="EMBL" id="OIQ71037.1"/>
    </source>
</evidence>
<reference evidence="1" key="1">
    <citation type="submission" date="2016-10" db="EMBL/GenBank/DDBJ databases">
        <title>Sequence of Gallionella enrichment culture.</title>
        <authorList>
            <person name="Poehlein A."/>
            <person name="Muehling M."/>
            <person name="Daniel R."/>
        </authorList>
    </citation>
    <scope>NUCLEOTIDE SEQUENCE</scope>
</reference>
<gene>
    <name evidence="1" type="ORF">GALL_473500</name>
</gene>
<name>A0A1J5Q549_9ZZZZ</name>
<organism evidence="1">
    <name type="scientific">mine drainage metagenome</name>
    <dbReference type="NCBI Taxonomy" id="410659"/>
    <lineage>
        <taxon>unclassified sequences</taxon>
        <taxon>metagenomes</taxon>
        <taxon>ecological metagenomes</taxon>
    </lineage>
</organism>
<protein>
    <submittedName>
        <fullName evidence="1">Uncharacterized protein</fullName>
    </submittedName>
</protein>
<dbReference type="EMBL" id="MLJW01003907">
    <property type="protein sequence ID" value="OIQ71037.1"/>
    <property type="molecule type" value="Genomic_DNA"/>
</dbReference>